<protein>
    <submittedName>
        <fullName evidence="4">Gfo/Idh/MocA family oxidoreductase</fullName>
    </submittedName>
</protein>
<evidence type="ECO:0000256" key="2">
    <source>
        <dbReference type="ARBA" id="ARBA00023002"/>
    </source>
</evidence>
<feature type="domain" description="Gfo/Idh/MocA-like oxidoreductase N-terminal" evidence="3">
    <location>
        <begin position="40"/>
        <end position="161"/>
    </location>
</feature>
<dbReference type="Pfam" id="PF01408">
    <property type="entry name" value="GFO_IDH_MocA"/>
    <property type="match status" value="1"/>
</dbReference>
<dbReference type="OrthoDB" id="3251785at2"/>
<organism evidence="4 5">
    <name type="scientific">Streptomyces spectabilis</name>
    <dbReference type="NCBI Taxonomy" id="68270"/>
    <lineage>
        <taxon>Bacteria</taxon>
        <taxon>Bacillati</taxon>
        <taxon>Actinomycetota</taxon>
        <taxon>Actinomycetes</taxon>
        <taxon>Kitasatosporales</taxon>
        <taxon>Streptomycetaceae</taxon>
        <taxon>Streptomyces</taxon>
    </lineage>
</organism>
<evidence type="ECO:0000313" key="5">
    <source>
        <dbReference type="Proteomes" id="UP000326505"/>
    </source>
</evidence>
<evidence type="ECO:0000313" key="4">
    <source>
        <dbReference type="EMBL" id="QEV63556.1"/>
    </source>
</evidence>
<dbReference type="EMBL" id="CP023690">
    <property type="protein sequence ID" value="QEV63556.1"/>
    <property type="molecule type" value="Genomic_DNA"/>
</dbReference>
<dbReference type="PANTHER" id="PTHR43708:SF5">
    <property type="entry name" value="CONSERVED EXPRESSED OXIDOREDUCTASE (EUROFUNG)-RELATED"/>
    <property type="match status" value="1"/>
</dbReference>
<dbReference type="Gene3D" id="3.40.50.720">
    <property type="entry name" value="NAD(P)-binding Rossmann-like Domain"/>
    <property type="match status" value="1"/>
</dbReference>
<dbReference type="SUPFAM" id="SSF51735">
    <property type="entry name" value="NAD(P)-binding Rossmann-fold domains"/>
    <property type="match status" value="1"/>
</dbReference>
<gene>
    <name evidence="4" type="ORF">CP982_36660</name>
</gene>
<dbReference type="GO" id="GO:0016491">
    <property type="term" value="F:oxidoreductase activity"/>
    <property type="evidence" value="ECO:0007669"/>
    <property type="project" value="UniProtKB-KW"/>
</dbReference>
<dbReference type="InterPro" id="IPR036291">
    <property type="entry name" value="NAD(P)-bd_dom_sf"/>
</dbReference>
<sequence>MASPLSGKQVRPLRAALISPLRSAAPLLSREVGAVQKERVRVGVIGCGTVAQIMHLPYLQSLSDQFEITALSDLSPGLLDALGERYGVPHGRRFTDYRALLDTDVDAVLVLSGGSHAPQVLAAAEAGKHVLVEKPLCFTLREADAIEAAVARSGVRLMVAYMKRFDPGFLYGKQLVSAIEEPRYAQINTLHPSEDQYIAMHGVRRFDDVPGQVARELHRAQEELLDEAVGAVPDALRFVYHDVFLGSMVHDVNALRSLVGEPDDVLFTEIWPRDSRFPSVTTVLAHPGDLRTSYTWTYLDDVRDYFEEIAVLSAGQRVRIQFPSPFLKHWPTPVVAQHMEDGALVERRIQASYDEAFREELRAFHACVVDGTPPLTDVRDAREDIAVLQRVFARSAPGGLGGEAGKCP</sequence>
<reference evidence="4 5" key="1">
    <citation type="submission" date="2017-09" db="EMBL/GenBank/DDBJ databases">
        <authorList>
            <person name="Lee N."/>
            <person name="Cho B.-K."/>
        </authorList>
    </citation>
    <scope>NUCLEOTIDE SEQUENCE [LARGE SCALE GENOMIC DNA]</scope>
    <source>
        <strain evidence="4 5">ATCC 27465</strain>
    </source>
</reference>
<name>A0A5P2XLZ9_STRST</name>
<dbReference type="Proteomes" id="UP000326505">
    <property type="component" value="Chromosome"/>
</dbReference>
<dbReference type="AlphaFoldDB" id="A0A5P2XLZ9"/>
<dbReference type="Gene3D" id="3.30.360.10">
    <property type="entry name" value="Dihydrodipicolinate Reductase, domain 2"/>
    <property type="match status" value="1"/>
</dbReference>
<dbReference type="KEGG" id="sspb:CP982_36660"/>
<accession>A0A5P2XLZ9</accession>
<proteinExistence type="inferred from homology"/>
<dbReference type="PANTHER" id="PTHR43708">
    <property type="entry name" value="CONSERVED EXPRESSED OXIDOREDUCTASE (EUROFUNG)"/>
    <property type="match status" value="1"/>
</dbReference>
<dbReference type="InterPro" id="IPR051317">
    <property type="entry name" value="Gfo/Idh/MocA_oxidoreduct"/>
</dbReference>
<comment type="similarity">
    <text evidence="1">Belongs to the Gfo/Idh/MocA family.</text>
</comment>
<dbReference type="GO" id="GO:0000166">
    <property type="term" value="F:nucleotide binding"/>
    <property type="evidence" value="ECO:0007669"/>
    <property type="project" value="InterPro"/>
</dbReference>
<evidence type="ECO:0000259" key="3">
    <source>
        <dbReference type="Pfam" id="PF01408"/>
    </source>
</evidence>
<keyword evidence="2" id="KW-0560">Oxidoreductase</keyword>
<evidence type="ECO:0000256" key="1">
    <source>
        <dbReference type="ARBA" id="ARBA00010928"/>
    </source>
</evidence>
<dbReference type="InterPro" id="IPR000683">
    <property type="entry name" value="Gfo/Idh/MocA-like_OxRdtase_N"/>
</dbReference>